<dbReference type="PROSITE" id="PS00092">
    <property type="entry name" value="N6_MTASE"/>
    <property type="match status" value="1"/>
</dbReference>
<reference evidence="3" key="1">
    <citation type="submission" date="2024-06" db="EMBL/GenBank/DDBJ databases">
        <title>Diversity, functionality, and evolutionary history of bacterial symbionts in false click beetles (Coleoptera, Throscidae).</title>
        <authorList>
            <person name="Wierz J.C."/>
            <person name="Malm H."/>
            <person name="Kaltenpoth M."/>
            <person name="Engl T."/>
        </authorList>
    </citation>
    <scope>NUCLEOTIDE SEQUENCE</scope>
    <source>
        <strain evidence="3">Ttur</strain>
    </source>
</reference>
<name>A0AAU7ZXW1_9FLAO</name>
<dbReference type="InterPro" id="IPR004398">
    <property type="entry name" value="RNA_MeTrfase_RsmD"/>
</dbReference>
<proteinExistence type="predicted"/>
<dbReference type="GO" id="GO:0008168">
    <property type="term" value="F:methyltransferase activity"/>
    <property type="evidence" value="ECO:0007669"/>
    <property type="project" value="UniProtKB-KW"/>
</dbReference>
<protein>
    <submittedName>
        <fullName evidence="3">RsmD family RNA methyltransferase</fullName>
    </submittedName>
</protein>
<dbReference type="PIRSF" id="PIRSF004553">
    <property type="entry name" value="CHP00095"/>
    <property type="match status" value="1"/>
</dbReference>
<evidence type="ECO:0000313" key="3">
    <source>
        <dbReference type="EMBL" id="XCC45249.1"/>
    </source>
</evidence>
<dbReference type="GO" id="GO:0031167">
    <property type="term" value="P:rRNA methylation"/>
    <property type="evidence" value="ECO:0007669"/>
    <property type="project" value="InterPro"/>
</dbReference>
<organism evidence="3">
    <name type="scientific">Candidatus Shikimatogenerans sp. Ttur</name>
    <dbReference type="NCBI Taxonomy" id="3158569"/>
    <lineage>
        <taxon>Bacteria</taxon>
        <taxon>Pseudomonadati</taxon>
        <taxon>Bacteroidota</taxon>
        <taxon>Flavobacteriia</taxon>
        <taxon>Flavobacteriales</taxon>
        <taxon>Candidatus Shikimatogenerans</taxon>
    </lineage>
</organism>
<evidence type="ECO:0000256" key="1">
    <source>
        <dbReference type="ARBA" id="ARBA00022603"/>
    </source>
</evidence>
<keyword evidence="2" id="KW-0808">Transferase</keyword>
<dbReference type="Pfam" id="PF03602">
    <property type="entry name" value="Cons_hypoth95"/>
    <property type="match status" value="1"/>
</dbReference>
<dbReference type="EMBL" id="CP158689">
    <property type="protein sequence ID" value="XCC45249.1"/>
    <property type="molecule type" value="Genomic_DNA"/>
</dbReference>
<evidence type="ECO:0000256" key="2">
    <source>
        <dbReference type="ARBA" id="ARBA00022679"/>
    </source>
</evidence>
<accession>A0AAU7ZXW1</accession>
<dbReference type="PANTHER" id="PTHR43542">
    <property type="entry name" value="METHYLTRANSFERASE"/>
    <property type="match status" value="1"/>
</dbReference>
<sequence>MKILSGIFKKKKIFFKKNKFIRPITNIIKKKIFNKLIIKKKFLVLDLFSGSGSISYEFLSNYCKVFSVDIFHQSIYFLKKNKKKFNIFNNINIFKMDVIKFLKKKNKKKFNIIFIDPPYSYNINKINIILKLIIQKKIKKNGIIILSNLLKNKFFFILNFFYFIINKNNCIFFFKKN</sequence>
<gene>
    <name evidence="3" type="ORF">ABUS76_00560</name>
</gene>
<dbReference type="SUPFAM" id="SSF53335">
    <property type="entry name" value="S-adenosyl-L-methionine-dependent methyltransferases"/>
    <property type="match status" value="1"/>
</dbReference>
<dbReference type="Gene3D" id="3.40.50.150">
    <property type="entry name" value="Vaccinia Virus protein VP39"/>
    <property type="match status" value="1"/>
</dbReference>
<dbReference type="AlphaFoldDB" id="A0AAU7ZXW1"/>
<dbReference type="GO" id="GO:0003676">
    <property type="term" value="F:nucleic acid binding"/>
    <property type="evidence" value="ECO:0007669"/>
    <property type="project" value="InterPro"/>
</dbReference>
<keyword evidence="1 3" id="KW-0489">Methyltransferase</keyword>
<dbReference type="InterPro" id="IPR029063">
    <property type="entry name" value="SAM-dependent_MTases_sf"/>
</dbReference>
<dbReference type="PANTHER" id="PTHR43542:SF1">
    <property type="entry name" value="METHYLTRANSFERASE"/>
    <property type="match status" value="1"/>
</dbReference>
<dbReference type="InterPro" id="IPR002052">
    <property type="entry name" value="DNA_methylase_N6_adenine_CS"/>
</dbReference>